<reference evidence="1" key="2">
    <citation type="submission" date="2018-11" db="EMBL/GenBank/DDBJ databases">
        <title>Proposal to divide the Flavobacteriaceae and reorganize its genera based on Amino Acid Identity values calculated from whole genome sequences.</title>
        <authorList>
            <person name="Nicholson A.C."/>
            <person name="Gulvik C.A."/>
            <person name="Whitney A.M."/>
            <person name="Humrighouse B.W."/>
            <person name="Bell M."/>
            <person name="Holmes B."/>
            <person name="Steigerwalt A."/>
            <person name="Villarma A."/>
            <person name="Sheth M."/>
            <person name="Batra D."/>
            <person name="Pryor J."/>
            <person name="Bernardet J.-F."/>
            <person name="Hugo C."/>
            <person name="Kampfer P."/>
            <person name="Newman J."/>
            <person name="Mcquiston J.R."/>
        </authorList>
    </citation>
    <scope>NUCLEOTIDE SEQUENCE [LARGE SCALE GENOMIC DNA]</scope>
    <source>
        <strain evidence="1">G0188</strain>
    </source>
</reference>
<dbReference type="InterPro" id="IPR017601">
    <property type="entry name" value="DGQHR-contain_dom"/>
</dbReference>
<organism evidence="2 3">
    <name type="scientific">Chryseobacterium carnipullorum</name>
    <dbReference type="NCBI Taxonomy" id="1124835"/>
    <lineage>
        <taxon>Bacteria</taxon>
        <taxon>Pseudomonadati</taxon>
        <taxon>Bacteroidota</taxon>
        <taxon>Flavobacteriia</taxon>
        <taxon>Flavobacteriales</taxon>
        <taxon>Weeksellaceae</taxon>
        <taxon>Chryseobacterium group</taxon>
        <taxon>Chryseobacterium</taxon>
    </lineage>
</organism>
<dbReference type="InterPro" id="IPR017642">
    <property type="entry name" value="DNA_S_mod_DndB"/>
</dbReference>
<dbReference type="AlphaFoldDB" id="A0A376EDN2"/>
<dbReference type="Proteomes" id="UP000273270">
    <property type="component" value="Chromosome"/>
</dbReference>
<protein>
    <submittedName>
        <fullName evidence="1 2">DGQHR domain</fullName>
    </submittedName>
</protein>
<evidence type="ECO:0000313" key="3">
    <source>
        <dbReference type="Proteomes" id="UP000255224"/>
    </source>
</evidence>
<dbReference type="EMBL" id="CP033920">
    <property type="protein sequence ID" value="AZA47037.1"/>
    <property type="molecule type" value="Genomic_DNA"/>
</dbReference>
<dbReference type="EMBL" id="UFVQ01000003">
    <property type="protein sequence ID" value="STD07422.1"/>
    <property type="molecule type" value="Genomic_DNA"/>
</dbReference>
<gene>
    <name evidence="1" type="ORF">EG346_01955</name>
    <name evidence="2" type="ORF">NCTC13533_04230</name>
</gene>
<dbReference type="OrthoDB" id="9789139at2"/>
<proteinExistence type="predicted"/>
<sequence length="407" mass="47236">MIHLACLRGNIGYWTYYSTVIKIKDLVTDNRVITVSESEELYTQNINRILQREINQSRIKSLKKYIKENDERFFSSLIVAVHKGSPKWSDIDLFERIEIDGSEINQEQVNFLGSKFGILSLNGDEEIFALDGQHRLKGLRKAYEEDETIEDLEIPVIFVIHNHNQVEKTRRLFTVLNKYAEKPKGAELIILDEDDVAAINTRRLVIEHPILSKPNALSSSKSGAIPTNDNKSFTTLVTLYSINKKLYSQNASYYTVRPADDIIESLYQKSVAFWNTLFEVFPELINYTDEVENLTINEKPILRNDNSGGSLLLRPVGQELIANAYTKFLANELPEFKRKLRLIDFNLSGNIWKYIFWNEKMLGKEAKLKNNLLLFLLGKHTDVNIHREMTRVYNLNNQEYQNHIEQI</sequence>
<reference evidence="2 3" key="1">
    <citation type="submission" date="2018-06" db="EMBL/GenBank/DDBJ databases">
        <authorList>
            <consortium name="Pathogen Informatics"/>
            <person name="Doyle S."/>
        </authorList>
    </citation>
    <scope>NUCLEOTIDE SEQUENCE [LARGE SCALE GENOMIC DNA]</scope>
    <source>
        <strain evidence="2 3">NCTC13533</strain>
    </source>
</reference>
<evidence type="ECO:0000313" key="1">
    <source>
        <dbReference type="EMBL" id="AZA47037.1"/>
    </source>
</evidence>
<dbReference type="NCBIfam" id="TIGR03187">
    <property type="entry name" value="DGQHR"/>
    <property type="match status" value="1"/>
</dbReference>
<dbReference type="KEGG" id="ccau:EG346_01955"/>
<name>A0A376EDN2_CHRCU</name>
<accession>A0A376EDN2</accession>
<evidence type="ECO:0000313" key="2">
    <source>
        <dbReference type="EMBL" id="STD07422.1"/>
    </source>
</evidence>
<keyword evidence="4" id="KW-1185">Reference proteome</keyword>
<dbReference type="RefSeq" id="WP_123876816.1">
    <property type="nucleotide sequence ID" value="NZ_CP033920.1"/>
</dbReference>
<evidence type="ECO:0000313" key="4">
    <source>
        <dbReference type="Proteomes" id="UP000273270"/>
    </source>
</evidence>
<dbReference type="Pfam" id="PF14072">
    <property type="entry name" value="DndB"/>
    <property type="match status" value="1"/>
</dbReference>
<dbReference type="Proteomes" id="UP000255224">
    <property type="component" value="Unassembled WGS sequence"/>
</dbReference>
<accession>A0A3G6NKY1</accession>
<reference evidence="4" key="3">
    <citation type="submission" date="2018-11" db="EMBL/GenBank/DDBJ databases">
        <title>Proposal to divide the Flavobacteriaceae and reorganize its genera based on Amino Acid Identity values calculated from whole genome sequences.</title>
        <authorList>
            <person name="Nicholson A.C."/>
            <person name="Gulvik C.A."/>
            <person name="Whitney A.M."/>
            <person name="Humrighouse B.W."/>
            <person name="Bell M."/>
            <person name="Holmes B."/>
            <person name="Steigerwalt A.G."/>
            <person name="Villarma A."/>
            <person name="Sheth M."/>
            <person name="Batra D."/>
            <person name="Pryor J."/>
            <person name="Bernardet J.-F."/>
            <person name="Hugo C."/>
            <person name="Kampfer P."/>
            <person name="Newman J."/>
            <person name="McQuiston J.R."/>
        </authorList>
    </citation>
    <scope>NUCLEOTIDE SEQUENCE [LARGE SCALE GENOMIC DNA]</scope>
    <source>
        <strain evidence="4">G0188</strain>
    </source>
</reference>
<dbReference type="CDD" id="cd16414">
    <property type="entry name" value="dndB_like"/>
    <property type="match status" value="1"/>
</dbReference>